<keyword evidence="4" id="KW-1185">Reference proteome</keyword>
<gene>
    <name evidence="3" type="ORF">PR048_012590</name>
</gene>
<keyword evidence="2" id="KW-0812">Transmembrane</keyword>
<name>A0ABQ9HPS9_9NEOP</name>
<protein>
    <submittedName>
        <fullName evidence="3">Uncharacterized protein</fullName>
    </submittedName>
</protein>
<evidence type="ECO:0000313" key="3">
    <source>
        <dbReference type="EMBL" id="KAJ8886379.1"/>
    </source>
</evidence>
<feature type="region of interest" description="Disordered" evidence="1">
    <location>
        <begin position="395"/>
        <end position="419"/>
    </location>
</feature>
<sequence length="838" mass="94018">MCKWPPKKHHLILSTKKIDMYWKSVSQLLKLLIALRESGNNSHANKIVSIIEELISKFKLIIMIYIIAQKLHAPAGIRFPRRRGINHGLNDLFQADLCEITLLSKYDNRCKYHLTVIEVYSKYAWGYIGWQVTNEPPPSLLCAWFAQPFPPLQHGDRARRGRHDCAVTITQTKAMECQPGLHGRGTILLGRHNIMATRRDTTSPTHTLFSSCIASYQIEAFADWVSDTQLLVRLPTTLWVARIPSQLMQSTTHYRAKLAAQADCRRWRAAHSWSDSDSSAERCCRLPLDVTLLGLARIVSAAAVGCRTQTAGLAVLTYVYACGLRRRQKQEGSEPTELAPFILHRPTLFSVPLPVQFPQLSVSWPSSCCLLGLASFRAVPSSLHRSIDHNQVHADRAGRADGSLSHPSQARQYRGEDVARDHETGLSNVSCIDKGSLDYSTPSSVSLPSPFEVNPRERRFLGIRRERCIFPAGSAVQYRLLSRQAHTARRTPEDRSSKKTKGEGASIVPLTACRCAEIVSARGDDTLFQKPIQEDVSPWRQRNALLWSVFRWQLSRCSPAACDGLADTSLRRGARDLNSLCRLMNHCQDKSPISGDILSTVLSRLRVMVKDCHLPARPARRVREPVGQSQHIPSIFFINTVTFLCLQNPMRQQKKIQSDRPRKQRHVLGSHYNMVDIYYKHFRDSQVLGHGLEARGERRQHGGRRHLVSGDHGLAYQRLMVIIIICAFVEFASVAAFAVSWSSLYVKQQHQTTATLEDDGRVLKQPTGGTKMAGHLCLLLKQLSGNLFPSDGDKGIGVRIRIPGSRHFVTSPGRHLGCHGPLTPTCVTFDLDLDAEDL</sequence>
<evidence type="ECO:0000256" key="2">
    <source>
        <dbReference type="SAM" id="Phobius"/>
    </source>
</evidence>
<evidence type="ECO:0000256" key="1">
    <source>
        <dbReference type="SAM" id="MobiDB-lite"/>
    </source>
</evidence>
<accession>A0ABQ9HPS9</accession>
<organism evidence="3 4">
    <name type="scientific">Dryococelus australis</name>
    <dbReference type="NCBI Taxonomy" id="614101"/>
    <lineage>
        <taxon>Eukaryota</taxon>
        <taxon>Metazoa</taxon>
        <taxon>Ecdysozoa</taxon>
        <taxon>Arthropoda</taxon>
        <taxon>Hexapoda</taxon>
        <taxon>Insecta</taxon>
        <taxon>Pterygota</taxon>
        <taxon>Neoptera</taxon>
        <taxon>Polyneoptera</taxon>
        <taxon>Phasmatodea</taxon>
        <taxon>Verophasmatodea</taxon>
        <taxon>Anareolatae</taxon>
        <taxon>Phasmatidae</taxon>
        <taxon>Eurycanthinae</taxon>
        <taxon>Dryococelus</taxon>
    </lineage>
</organism>
<evidence type="ECO:0000313" key="4">
    <source>
        <dbReference type="Proteomes" id="UP001159363"/>
    </source>
</evidence>
<dbReference type="Proteomes" id="UP001159363">
    <property type="component" value="Chromosome X"/>
</dbReference>
<comment type="caution">
    <text evidence="3">The sequence shown here is derived from an EMBL/GenBank/DDBJ whole genome shotgun (WGS) entry which is preliminary data.</text>
</comment>
<feature type="region of interest" description="Disordered" evidence="1">
    <location>
        <begin position="483"/>
        <end position="503"/>
    </location>
</feature>
<keyword evidence="2" id="KW-1133">Transmembrane helix</keyword>
<dbReference type="EMBL" id="JARBHB010000004">
    <property type="protein sequence ID" value="KAJ8886379.1"/>
    <property type="molecule type" value="Genomic_DNA"/>
</dbReference>
<feature type="transmembrane region" description="Helical" evidence="2">
    <location>
        <begin position="719"/>
        <end position="741"/>
    </location>
</feature>
<feature type="compositionally biased region" description="Basic and acidic residues" evidence="1">
    <location>
        <begin position="490"/>
        <end position="502"/>
    </location>
</feature>
<reference evidence="3 4" key="1">
    <citation type="submission" date="2023-02" db="EMBL/GenBank/DDBJ databases">
        <title>LHISI_Scaffold_Assembly.</title>
        <authorList>
            <person name="Stuart O.P."/>
            <person name="Cleave R."/>
            <person name="Magrath M.J.L."/>
            <person name="Mikheyev A.S."/>
        </authorList>
    </citation>
    <scope>NUCLEOTIDE SEQUENCE [LARGE SCALE GENOMIC DNA]</scope>
    <source>
        <strain evidence="3">Daus_M_001</strain>
        <tissue evidence="3">Leg muscle</tissue>
    </source>
</reference>
<proteinExistence type="predicted"/>
<keyword evidence="2" id="KW-0472">Membrane</keyword>